<accession>A0A1G4JYH6</accession>
<dbReference type="PROSITE" id="PS00165">
    <property type="entry name" value="DEHYDRATASE_SER_THR"/>
    <property type="match status" value="1"/>
</dbReference>
<evidence type="ECO:0000256" key="14">
    <source>
        <dbReference type="RuleBase" id="RU362012"/>
    </source>
</evidence>
<dbReference type="SUPFAM" id="SSF55021">
    <property type="entry name" value="ACT-like"/>
    <property type="match status" value="1"/>
</dbReference>
<dbReference type="InterPro" id="IPR000634">
    <property type="entry name" value="Ser/Thr_deHydtase_PyrdxlP-BS"/>
</dbReference>
<organism evidence="16 17">
    <name type="scientific">Lachancea nothofagi CBS 11611</name>
    <dbReference type="NCBI Taxonomy" id="1266666"/>
    <lineage>
        <taxon>Eukaryota</taxon>
        <taxon>Fungi</taxon>
        <taxon>Dikarya</taxon>
        <taxon>Ascomycota</taxon>
        <taxon>Saccharomycotina</taxon>
        <taxon>Saccharomycetes</taxon>
        <taxon>Saccharomycetales</taxon>
        <taxon>Saccharomycetaceae</taxon>
        <taxon>Lachancea</taxon>
    </lineage>
</organism>
<dbReference type="EC" id="4.3.1.19" evidence="14"/>
<evidence type="ECO:0000256" key="11">
    <source>
        <dbReference type="ARBA" id="ARBA00023128"/>
    </source>
</evidence>
<dbReference type="InterPro" id="IPR038110">
    <property type="entry name" value="TD_ACT-like_sf"/>
</dbReference>
<feature type="domain" description="ACT-like" evidence="15">
    <location>
        <begin position="482"/>
        <end position="553"/>
    </location>
</feature>
<evidence type="ECO:0000256" key="2">
    <source>
        <dbReference type="ARBA" id="ARBA00001933"/>
    </source>
</evidence>
<dbReference type="PANTHER" id="PTHR48078:SF11">
    <property type="entry name" value="THREONINE DEHYDRATASE, MITOCHONDRIAL"/>
    <property type="match status" value="1"/>
</dbReference>
<dbReference type="GO" id="GO:0005739">
    <property type="term" value="C:mitochondrion"/>
    <property type="evidence" value="ECO:0007669"/>
    <property type="project" value="UniProtKB-SubCell"/>
</dbReference>
<evidence type="ECO:0000256" key="13">
    <source>
        <dbReference type="ARBA" id="ARBA00023304"/>
    </source>
</evidence>
<dbReference type="NCBIfam" id="TIGR01124">
    <property type="entry name" value="ilvA_2Cterm"/>
    <property type="match status" value="1"/>
</dbReference>
<dbReference type="FunFam" id="3.40.50.1100:FF:000005">
    <property type="entry name" value="Threonine dehydratase catabolic"/>
    <property type="match status" value="1"/>
</dbReference>
<dbReference type="FunFam" id="3.40.50.1100:FF:000008">
    <property type="entry name" value="L-threonine dehydratase"/>
    <property type="match status" value="1"/>
</dbReference>
<dbReference type="Gene3D" id="3.40.1020.10">
    <property type="entry name" value="Biosynthetic Threonine Deaminase, Domain 3"/>
    <property type="match status" value="1"/>
</dbReference>
<evidence type="ECO:0000256" key="10">
    <source>
        <dbReference type="ARBA" id="ARBA00022898"/>
    </source>
</evidence>
<comment type="subcellular location">
    <subcellularLocation>
        <location evidence="3">Mitochondrion</location>
    </subcellularLocation>
</comment>
<keyword evidence="11" id="KW-0496">Mitochondrion</keyword>
<evidence type="ECO:0000256" key="3">
    <source>
        <dbReference type="ARBA" id="ARBA00004173"/>
    </source>
</evidence>
<evidence type="ECO:0000256" key="7">
    <source>
        <dbReference type="ARBA" id="ARBA00022605"/>
    </source>
</evidence>
<dbReference type="PROSITE" id="PS51672">
    <property type="entry name" value="ACT_LIKE"/>
    <property type="match status" value="1"/>
</dbReference>
<evidence type="ECO:0000256" key="1">
    <source>
        <dbReference type="ARBA" id="ARBA00001274"/>
    </source>
</evidence>
<evidence type="ECO:0000259" key="15">
    <source>
        <dbReference type="PROSITE" id="PS51672"/>
    </source>
</evidence>
<comment type="catalytic activity">
    <reaction evidence="1 14">
        <text>L-threonine = 2-oxobutanoate + NH4(+)</text>
        <dbReference type="Rhea" id="RHEA:22108"/>
        <dbReference type="ChEBI" id="CHEBI:16763"/>
        <dbReference type="ChEBI" id="CHEBI:28938"/>
        <dbReference type="ChEBI" id="CHEBI:57926"/>
        <dbReference type="EC" id="4.3.1.19"/>
    </reaction>
</comment>
<dbReference type="GO" id="GO:0006567">
    <property type="term" value="P:L-threonine catabolic process"/>
    <property type="evidence" value="ECO:0007669"/>
    <property type="project" value="TreeGrafter"/>
</dbReference>
<evidence type="ECO:0000256" key="6">
    <source>
        <dbReference type="ARBA" id="ARBA00011881"/>
    </source>
</evidence>
<dbReference type="InterPro" id="IPR001721">
    <property type="entry name" value="TD_ACT-like"/>
</dbReference>
<evidence type="ECO:0000313" key="16">
    <source>
        <dbReference type="EMBL" id="SCU96252.1"/>
    </source>
</evidence>
<dbReference type="NCBIfam" id="NF006674">
    <property type="entry name" value="PRK09224.1"/>
    <property type="match status" value="1"/>
</dbReference>
<comment type="similarity">
    <text evidence="5 14">Belongs to the serine/threonine dehydratase family.</text>
</comment>
<name>A0A1G4JYH6_9SACH</name>
<keyword evidence="13 14" id="KW-0100">Branched-chain amino acid biosynthesis</keyword>
<dbReference type="GO" id="GO:0004794">
    <property type="term" value="F:threonine deaminase activity"/>
    <property type="evidence" value="ECO:0007669"/>
    <property type="project" value="UniProtKB-UniRule"/>
</dbReference>
<dbReference type="Proteomes" id="UP000189911">
    <property type="component" value="Chromosome E"/>
</dbReference>
<evidence type="ECO:0000256" key="12">
    <source>
        <dbReference type="ARBA" id="ARBA00023239"/>
    </source>
</evidence>
<dbReference type="AlphaFoldDB" id="A0A1G4JYH6"/>
<dbReference type="Pfam" id="PF00585">
    <property type="entry name" value="Thr_dehydrat_C"/>
    <property type="match status" value="2"/>
</dbReference>
<comment type="subunit">
    <text evidence="6">Homotetramer.</text>
</comment>
<dbReference type="OrthoDB" id="4418812at2759"/>
<reference evidence="17" key="1">
    <citation type="submission" date="2016-03" db="EMBL/GenBank/DDBJ databases">
        <authorList>
            <person name="Devillers Hugo."/>
        </authorList>
    </citation>
    <scope>NUCLEOTIDE SEQUENCE [LARGE SCALE GENOMIC DNA]</scope>
</reference>
<keyword evidence="9" id="KW-0677">Repeat</keyword>
<dbReference type="FunFam" id="3.40.1020.10:FF:000001">
    <property type="entry name" value="L-threonine dehydratase"/>
    <property type="match status" value="1"/>
</dbReference>
<dbReference type="CDD" id="cd04906">
    <property type="entry name" value="ACT_ThrD-I_1"/>
    <property type="match status" value="1"/>
</dbReference>
<keyword evidence="12 14" id="KW-0456">Lyase</keyword>
<dbReference type="Gene3D" id="3.40.50.1100">
    <property type="match status" value="2"/>
</dbReference>
<dbReference type="InterPro" id="IPR001926">
    <property type="entry name" value="TrpB-like_PALP"/>
</dbReference>
<dbReference type="UniPathway" id="UPA00047">
    <property type="reaction ID" value="UER00054"/>
</dbReference>
<dbReference type="GO" id="GO:0009097">
    <property type="term" value="P:isoleucine biosynthetic process"/>
    <property type="evidence" value="ECO:0007669"/>
    <property type="project" value="UniProtKB-UniRule"/>
</dbReference>
<comment type="pathway">
    <text evidence="4 14">Amino-acid biosynthesis; L-isoleucine biosynthesis; 2-oxobutanoate from L-threonine: step 1/1.</text>
</comment>
<dbReference type="GO" id="GO:0006565">
    <property type="term" value="P:L-serine catabolic process"/>
    <property type="evidence" value="ECO:0007669"/>
    <property type="project" value="TreeGrafter"/>
</dbReference>
<evidence type="ECO:0000313" key="17">
    <source>
        <dbReference type="Proteomes" id="UP000189911"/>
    </source>
</evidence>
<dbReference type="GO" id="GO:0030170">
    <property type="term" value="F:pyridoxal phosphate binding"/>
    <property type="evidence" value="ECO:0007669"/>
    <property type="project" value="InterPro"/>
</dbReference>
<dbReference type="InterPro" id="IPR005787">
    <property type="entry name" value="Thr_deHydtase_biosynth"/>
</dbReference>
<dbReference type="InterPro" id="IPR045865">
    <property type="entry name" value="ACT-like_dom_sf"/>
</dbReference>
<keyword evidence="10 14" id="KW-0663">Pyridoxal phosphate</keyword>
<dbReference type="Pfam" id="PF00291">
    <property type="entry name" value="PALP"/>
    <property type="match status" value="1"/>
</dbReference>
<keyword evidence="8 14" id="KW-0412">Isoleucine biosynthesis</keyword>
<dbReference type="EMBL" id="LT598451">
    <property type="protein sequence ID" value="SCU96252.1"/>
    <property type="molecule type" value="Genomic_DNA"/>
</dbReference>
<dbReference type="CDD" id="cd01562">
    <property type="entry name" value="Thr-dehyd"/>
    <property type="match status" value="1"/>
</dbReference>
<protein>
    <recommendedName>
        <fullName evidence="14">Threonine dehydratase</fullName>
        <ecNumber evidence="14">4.3.1.19</ecNumber>
    </recommendedName>
    <alternativeName>
        <fullName evidence="14">Threonine deaminase</fullName>
    </alternativeName>
</protein>
<gene>
    <name evidence="16" type="ORF">LANO_0E12970G</name>
</gene>
<dbReference type="GO" id="GO:0003941">
    <property type="term" value="F:L-serine ammonia-lyase activity"/>
    <property type="evidence" value="ECO:0007669"/>
    <property type="project" value="TreeGrafter"/>
</dbReference>
<dbReference type="InterPro" id="IPR050147">
    <property type="entry name" value="Ser/Thr_Dehydratase"/>
</dbReference>
<keyword evidence="17" id="KW-1185">Reference proteome</keyword>
<keyword evidence="7 14" id="KW-0028">Amino-acid biosynthesis</keyword>
<sequence>MSATLLARPRMALAARFLLRSQSGVAPALQKLHATLKPDELQADNTPDYVRLILRSSVYDVIGESPITRGVGLSSRLNTNVQLKREDLLPVFSFKLRGAYNMMAKISEGQKKTQGVIACSAGNHAQGVAFASRHLNIPAIIVMPVNTPSIKYQNVSRLGGQVVLFGNDFDEAKVECSRIAEERGLTNIPPFDHPYVIAGQGTVAMEILRQVHNASKISAVFVPVGGGGLVAGVAAYLKRIAPHIRVIGVETYDSATLQTSLVAGHRTELPTVGTFADGTSVRMIGEETFRICQDFVDEVVLVNTDEICAAVKDIFEDTRSIVEPSGALAVAGLKKYVTQLHPDVDHSKKTYVPILSGANMNFDRLRFVSERAVLGEGKEVFMLVTIPDVPGSFKKLQRVIHPRAVTEFSYRYNEHGHDSVSHSPKAYIYTSFSVVNREKEIKQVLQQLNALGFEAVDISDNEMAKSHGRYLVGGASKVSNEKILSFEFPERPGALTKFLDGMSESWNLTLFHYRNNGSDIGKVLAGISVPPNDHDVFQKFLDDLGYKYHDETSNMVYQKFLKY</sequence>
<evidence type="ECO:0000256" key="5">
    <source>
        <dbReference type="ARBA" id="ARBA00010869"/>
    </source>
</evidence>
<evidence type="ECO:0000256" key="4">
    <source>
        <dbReference type="ARBA" id="ARBA00004810"/>
    </source>
</evidence>
<comment type="cofactor">
    <cofactor evidence="2 14">
        <name>pyridoxal 5'-phosphate</name>
        <dbReference type="ChEBI" id="CHEBI:597326"/>
    </cofactor>
</comment>
<dbReference type="PANTHER" id="PTHR48078">
    <property type="entry name" value="THREONINE DEHYDRATASE, MITOCHONDRIAL-RELATED"/>
    <property type="match status" value="1"/>
</dbReference>
<proteinExistence type="inferred from homology"/>
<evidence type="ECO:0000256" key="8">
    <source>
        <dbReference type="ARBA" id="ARBA00022624"/>
    </source>
</evidence>
<dbReference type="SUPFAM" id="SSF53686">
    <property type="entry name" value="Tryptophan synthase beta subunit-like PLP-dependent enzymes"/>
    <property type="match status" value="1"/>
</dbReference>
<dbReference type="InterPro" id="IPR036052">
    <property type="entry name" value="TrpB-like_PALP_sf"/>
</dbReference>
<evidence type="ECO:0000256" key="9">
    <source>
        <dbReference type="ARBA" id="ARBA00022737"/>
    </source>
</evidence>
<dbReference type="CDD" id="cd04907">
    <property type="entry name" value="ACT_ThrD-I_2"/>
    <property type="match status" value="1"/>
</dbReference>